<dbReference type="Pfam" id="PF13175">
    <property type="entry name" value="AAA_15"/>
    <property type="match status" value="1"/>
</dbReference>
<evidence type="ECO:0000259" key="1">
    <source>
        <dbReference type="SMART" id="SM00382"/>
    </source>
</evidence>
<evidence type="ECO:0000313" key="3">
    <source>
        <dbReference type="Proteomes" id="UP000440224"/>
    </source>
</evidence>
<dbReference type="RefSeq" id="WP_153821847.1">
    <property type="nucleotide sequence ID" value="NZ_WJIE01000007.1"/>
</dbReference>
<dbReference type="InterPro" id="IPR003593">
    <property type="entry name" value="AAA+_ATPase"/>
</dbReference>
<dbReference type="SUPFAM" id="SSF52540">
    <property type="entry name" value="P-loop containing nucleoside triphosphate hydrolases"/>
    <property type="match status" value="1"/>
</dbReference>
<sequence length="438" mass="48817">MKLVVEKVGRIERAEIEVRPLTVFIGENGTGKTWTAMGLFALLKNSYGRGRNEKRSTGDVERLLVDRANEIVEQVEKTPGESLFEVRRSELLRMLPEQVEVRLDRIDGEKLVGATLDERAQLRLALTQQALVRYPVDLLLRLKLSPRQLSATLLEGDAEPLVSTNFSSPDLREAVQKQLAILLFAWIRRLRVLPVERDFLSQKFVQLLLHGQSMRLSVGQQAFCELLGFAQARSASSSREDPELVRLTGQVLGGRFRFEYPSASLVFTPQEANAPSTIPIAGCASMQKSLAGLQFFLETAERGDFLIIDEPELSAHPEAQVKLVELFALMIRQGIQLVLITHSPYIIDRLSTLIELARLDEAKRARVADALALKNAGAYVKPDEVAVWQFNKDGSVTSVYDEESGSINWSTFTRVTNQESVTVNRILDEADDGAGESA</sequence>
<accession>A0A6N7Q234</accession>
<dbReference type="InterPro" id="IPR027417">
    <property type="entry name" value="P-loop_NTPase"/>
</dbReference>
<dbReference type="InterPro" id="IPR041685">
    <property type="entry name" value="AAA_GajA/Old/RecF-like"/>
</dbReference>
<dbReference type="SMART" id="SM00382">
    <property type="entry name" value="AAA"/>
    <property type="match status" value="1"/>
</dbReference>
<dbReference type="PANTHER" id="PTHR43581">
    <property type="entry name" value="ATP/GTP PHOSPHATASE"/>
    <property type="match status" value="1"/>
</dbReference>
<feature type="domain" description="AAA+ ATPase" evidence="1">
    <location>
        <begin position="18"/>
        <end position="360"/>
    </location>
</feature>
<organism evidence="2 3">
    <name type="scientific">Polyangium spumosum</name>
    <dbReference type="NCBI Taxonomy" id="889282"/>
    <lineage>
        <taxon>Bacteria</taxon>
        <taxon>Pseudomonadati</taxon>
        <taxon>Myxococcota</taxon>
        <taxon>Polyangia</taxon>
        <taxon>Polyangiales</taxon>
        <taxon>Polyangiaceae</taxon>
        <taxon>Polyangium</taxon>
    </lineage>
</organism>
<proteinExistence type="predicted"/>
<name>A0A6N7Q234_9BACT</name>
<protein>
    <submittedName>
        <fullName evidence="2">AAA family ATPase</fullName>
    </submittedName>
</protein>
<dbReference type="InterPro" id="IPR051396">
    <property type="entry name" value="Bact_Antivir_Def_Nuclease"/>
</dbReference>
<dbReference type="OrthoDB" id="3237462at2"/>
<gene>
    <name evidence="2" type="ORF">GF068_24270</name>
</gene>
<reference evidence="2 3" key="1">
    <citation type="submission" date="2019-10" db="EMBL/GenBank/DDBJ databases">
        <title>A soil myxobacterium in the family Polyangiaceae.</title>
        <authorList>
            <person name="Li Y."/>
            <person name="Wang J."/>
        </authorList>
    </citation>
    <scope>NUCLEOTIDE SEQUENCE [LARGE SCALE GENOMIC DNA]</scope>
    <source>
        <strain evidence="2 3">DSM 14734</strain>
    </source>
</reference>
<dbReference type="EMBL" id="WJIE01000007">
    <property type="protein sequence ID" value="MRG95011.1"/>
    <property type="molecule type" value="Genomic_DNA"/>
</dbReference>
<dbReference type="Proteomes" id="UP000440224">
    <property type="component" value="Unassembled WGS sequence"/>
</dbReference>
<evidence type="ECO:0000313" key="2">
    <source>
        <dbReference type="EMBL" id="MRG95011.1"/>
    </source>
</evidence>
<dbReference type="PANTHER" id="PTHR43581:SF4">
    <property type="entry name" value="ATP_GTP PHOSPHATASE"/>
    <property type="match status" value="1"/>
</dbReference>
<keyword evidence="3" id="KW-1185">Reference proteome</keyword>
<dbReference type="Gene3D" id="3.40.50.300">
    <property type="entry name" value="P-loop containing nucleotide triphosphate hydrolases"/>
    <property type="match status" value="1"/>
</dbReference>
<dbReference type="AlphaFoldDB" id="A0A6N7Q234"/>
<comment type="caution">
    <text evidence="2">The sequence shown here is derived from an EMBL/GenBank/DDBJ whole genome shotgun (WGS) entry which is preliminary data.</text>
</comment>